<accession>A0ABN9X8D4</accession>
<evidence type="ECO:0000256" key="4">
    <source>
        <dbReference type="ARBA" id="ARBA00023069"/>
    </source>
</evidence>
<evidence type="ECO:0000256" key="3">
    <source>
        <dbReference type="ARBA" id="ARBA00022490"/>
    </source>
</evidence>
<feature type="region of interest" description="Disordered" evidence="6">
    <location>
        <begin position="164"/>
        <end position="210"/>
    </location>
</feature>
<dbReference type="Proteomes" id="UP001189429">
    <property type="component" value="Unassembled WGS sequence"/>
</dbReference>
<keyword evidence="9" id="KW-1185">Reference proteome</keyword>
<feature type="compositionally biased region" description="Acidic residues" evidence="6">
    <location>
        <begin position="201"/>
        <end position="210"/>
    </location>
</feature>
<comment type="subcellular location">
    <subcellularLocation>
        <location evidence="1">Cell projection</location>
        <location evidence="1">Cilium</location>
    </subcellularLocation>
    <subcellularLocation>
        <location evidence="2">Cytoplasm</location>
    </subcellularLocation>
</comment>
<dbReference type="InterPro" id="IPR042541">
    <property type="entry name" value="BART_sf"/>
</dbReference>
<dbReference type="EMBL" id="CAUYUJ010020082">
    <property type="protein sequence ID" value="CAK0895716.1"/>
    <property type="molecule type" value="Genomic_DNA"/>
</dbReference>
<dbReference type="Gene3D" id="1.20.1520.10">
    <property type="entry name" value="ADP-ribosylation factor-like 2-binding protein, domain"/>
    <property type="match status" value="1"/>
</dbReference>
<comment type="caution">
    <text evidence="8">The sequence shown here is derived from an EMBL/GenBank/DDBJ whole genome shotgun (WGS) entry which is preliminary data.</text>
</comment>
<organism evidence="8 9">
    <name type="scientific">Prorocentrum cordatum</name>
    <dbReference type="NCBI Taxonomy" id="2364126"/>
    <lineage>
        <taxon>Eukaryota</taxon>
        <taxon>Sar</taxon>
        <taxon>Alveolata</taxon>
        <taxon>Dinophyceae</taxon>
        <taxon>Prorocentrales</taxon>
        <taxon>Prorocentraceae</taxon>
        <taxon>Prorocentrum</taxon>
    </lineage>
</organism>
<dbReference type="Pfam" id="PF11527">
    <property type="entry name" value="ARL2_Bind_BART"/>
    <property type="match status" value="1"/>
</dbReference>
<evidence type="ECO:0000313" key="9">
    <source>
        <dbReference type="Proteomes" id="UP001189429"/>
    </source>
</evidence>
<gene>
    <name evidence="8" type="ORF">PCOR1329_LOCUS74390</name>
</gene>
<evidence type="ECO:0000256" key="5">
    <source>
        <dbReference type="ARBA" id="ARBA00023273"/>
    </source>
</evidence>
<evidence type="ECO:0000256" key="2">
    <source>
        <dbReference type="ARBA" id="ARBA00004496"/>
    </source>
</evidence>
<reference evidence="8" key="1">
    <citation type="submission" date="2023-10" db="EMBL/GenBank/DDBJ databases">
        <authorList>
            <person name="Chen Y."/>
            <person name="Shah S."/>
            <person name="Dougan E. K."/>
            <person name="Thang M."/>
            <person name="Chan C."/>
        </authorList>
    </citation>
    <scope>NUCLEOTIDE SEQUENCE [LARGE SCALE GENOMIC DNA]</scope>
</reference>
<keyword evidence="3" id="KW-0963">Cytoplasm</keyword>
<sequence length="210" mass="23402">MTTPSRLNERRPGAHFRPLGPPLSFPLSPPGAMPARGEGSAPPAPLETLEGVRAYLEDEDFLLEVACWAWEHCTKFPYEPPNKWEHPLEFTRLHGEYRELFEGRVDEFLEQEGIDLKTVLDSVHAALRENPGEMRALVDSLAASEDYLAFCRYMQQVRLRRDWAEGKDLGPPPEEPEGASASSGRRQPASGATALQKVPEEEPGDLEALG</sequence>
<feature type="region of interest" description="Disordered" evidence="6">
    <location>
        <begin position="1"/>
        <end position="44"/>
    </location>
</feature>
<feature type="compositionally biased region" description="Pro residues" evidence="6">
    <location>
        <begin position="19"/>
        <end position="32"/>
    </location>
</feature>
<evidence type="ECO:0000256" key="1">
    <source>
        <dbReference type="ARBA" id="ARBA00004138"/>
    </source>
</evidence>
<evidence type="ECO:0000259" key="7">
    <source>
        <dbReference type="Pfam" id="PF11527"/>
    </source>
</evidence>
<evidence type="ECO:0000313" key="8">
    <source>
        <dbReference type="EMBL" id="CAK0895716.1"/>
    </source>
</evidence>
<protein>
    <recommendedName>
        <fullName evidence="7">BART domain-containing protein</fullName>
    </recommendedName>
</protein>
<dbReference type="InterPro" id="IPR023379">
    <property type="entry name" value="BART_dom"/>
</dbReference>
<proteinExistence type="predicted"/>
<name>A0ABN9X8D4_9DINO</name>
<keyword evidence="5" id="KW-0966">Cell projection</keyword>
<evidence type="ECO:0000256" key="6">
    <source>
        <dbReference type="SAM" id="MobiDB-lite"/>
    </source>
</evidence>
<feature type="domain" description="BART" evidence="7">
    <location>
        <begin position="49"/>
        <end position="160"/>
    </location>
</feature>
<keyword evidence="4" id="KW-0969">Cilium</keyword>